<protein>
    <submittedName>
        <fullName evidence="2">MaoC dehydratase-like protein</fullName>
    </submittedName>
</protein>
<dbReference type="Proteomes" id="UP000245390">
    <property type="component" value="Unassembled WGS sequence"/>
</dbReference>
<dbReference type="AlphaFoldDB" id="A0A316FYU7"/>
<sequence length="181" mass="20774">MTVASESTDAYLTDEIRVLVGQKSEWMRAPHPVEGSEVRRFFHATMELHAKYIDDDWAAQSRYRKRVAPIGFPVHAFRRGPLDTDPLERMDDPDFDGVSRSFRPGLPPVPIPLPGILNGGYEYELYSHVHHGEEMLMRSNYASFVEREGRSGRMVFIAIEDEFRTAEGRPLLHSVNTMILR</sequence>
<evidence type="ECO:0000313" key="3">
    <source>
        <dbReference type="Proteomes" id="UP000245390"/>
    </source>
</evidence>
<name>A0A316FYU7_9RHOB</name>
<evidence type="ECO:0000313" key="2">
    <source>
        <dbReference type="EMBL" id="PWK53593.1"/>
    </source>
</evidence>
<dbReference type="InterPro" id="IPR039569">
    <property type="entry name" value="FAS1-like_DH_region"/>
</dbReference>
<dbReference type="EMBL" id="QGGV01000013">
    <property type="protein sequence ID" value="PWK53593.1"/>
    <property type="molecule type" value="Genomic_DNA"/>
</dbReference>
<feature type="domain" description="FAS1-like dehydratase" evidence="1">
    <location>
        <begin position="29"/>
        <end position="172"/>
    </location>
</feature>
<keyword evidence="3" id="KW-1185">Reference proteome</keyword>
<dbReference type="OrthoDB" id="4235906at2"/>
<dbReference type="SUPFAM" id="SSF54637">
    <property type="entry name" value="Thioesterase/thiol ester dehydrase-isomerase"/>
    <property type="match status" value="1"/>
</dbReference>
<dbReference type="Pfam" id="PF13452">
    <property type="entry name" value="FAS1_DH_region"/>
    <property type="match status" value="1"/>
</dbReference>
<proteinExistence type="predicted"/>
<dbReference type="InterPro" id="IPR029069">
    <property type="entry name" value="HotDog_dom_sf"/>
</dbReference>
<accession>A0A316FYU7</accession>
<comment type="caution">
    <text evidence="2">The sequence shown here is derived from an EMBL/GenBank/DDBJ whole genome shotgun (WGS) entry which is preliminary data.</text>
</comment>
<organism evidence="2 3">
    <name type="scientific">Silicimonas algicola</name>
    <dbReference type="NCBI Taxonomy" id="1826607"/>
    <lineage>
        <taxon>Bacteria</taxon>
        <taxon>Pseudomonadati</taxon>
        <taxon>Pseudomonadota</taxon>
        <taxon>Alphaproteobacteria</taxon>
        <taxon>Rhodobacterales</taxon>
        <taxon>Paracoccaceae</taxon>
    </lineage>
</organism>
<reference evidence="2 3" key="1">
    <citation type="submission" date="2018-05" db="EMBL/GenBank/DDBJ databases">
        <title>Genomic Encyclopedia of Type Strains, Phase IV (KMG-IV): sequencing the most valuable type-strain genomes for metagenomic binning, comparative biology and taxonomic classification.</title>
        <authorList>
            <person name="Goeker M."/>
        </authorList>
    </citation>
    <scope>NUCLEOTIDE SEQUENCE [LARGE SCALE GENOMIC DNA]</scope>
    <source>
        <strain evidence="2 3">DSM 103371</strain>
    </source>
</reference>
<dbReference type="Gene3D" id="3.10.129.10">
    <property type="entry name" value="Hotdog Thioesterase"/>
    <property type="match status" value="1"/>
</dbReference>
<dbReference type="RefSeq" id="WP_109761047.1">
    <property type="nucleotide sequence ID" value="NZ_CP034588.1"/>
</dbReference>
<dbReference type="KEGG" id="salo:EF888_15060"/>
<evidence type="ECO:0000259" key="1">
    <source>
        <dbReference type="Pfam" id="PF13452"/>
    </source>
</evidence>
<gene>
    <name evidence="2" type="ORF">C8D95_113118</name>
</gene>